<dbReference type="AlphaFoldDB" id="A0A6J6WUR6"/>
<dbReference type="InterPro" id="IPR016484">
    <property type="entry name" value="GTPase_Der"/>
</dbReference>
<dbReference type="Gene3D" id="3.40.50.300">
    <property type="entry name" value="P-loop containing nucleotide triphosphate hydrolases"/>
    <property type="match status" value="2"/>
</dbReference>
<keyword evidence="3" id="KW-0690">Ribosome biogenesis</keyword>
<reference evidence="9" key="1">
    <citation type="submission" date="2020-05" db="EMBL/GenBank/DDBJ databases">
        <authorList>
            <person name="Chiriac C."/>
            <person name="Salcher M."/>
            <person name="Ghai R."/>
            <person name="Kavagutti S V."/>
        </authorList>
    </citation>
    <scope>NUCLEOTIDE SEQUENCE</scope>
</reference>
<dbReference type="CDD" id="cd01894">
    <property type="entry name" value="EngA1"/>
    <property type="match status" value="1"/>
</dbReference>
<dbReference type="GO" id="GO:0043022">
    <property type="term" value="F:ribosome binding"/>
    <property type="evidence" value="ECO:0007669"/>
    <property type="project" value="TreeGrafter"/>
</dbReference>
<dbReference type="InterPro" id="IPR027417">
    <property type="entry name" value="P-loop_NTPase"/>
</dbReference>
<dbReference type="SUPFAM" id="SSF52540">
    <property type="entry name" value="P-loop containing nucleoside triphosphate hydrolases"/>
    <property type="match status" value="2"/>
</dbReference>
<dbReference type="FunFam" id="3.40.50.300:FF:000494">
    <property type="entry name" value="tRNA modification GTPase MnmE"/>
    <property type="match status" value="1"/>
</dbReference>
<evidence type="ECO:0000256" key="4">
    <source>
        <dbReference type="ARBA" id="ARBA00022737"/>
    </source>
</evidence>
<dbReference type="GO" id="GO:0042254">
    <property type="term" value="P:ribosome biogenesis"/>
    <property type="evidence" value="ECO:0007669"/>
    <property type="project" value="UniProtKB-KW"/>
</dbReference>
<keyword evidence="4" id="KW-0677">Repeat</keyword>
<accession>A0A6J6WUR6</accession>
<dbReference type="PIRSF" id="PIRSF006485">
    <property type="entry name" value="GTP-binding_EngA"/>
    <property type="match status" value="1"/>
</dbReference>
<dbReference type="Gene3D" id="3.30.300.20">
    <property type="match status" value="1"/>
</dbReference>
<dbReference type="InterPro" id="IPR032859">
    <property type="entry name" value="KH_dom-like"/>
</dbReference>
<organism evidence="9">
    <name type="scientific">freshwater metagenome</name>
    <dbReference type="NCBI Taxonomy" id="449393"/>
    <lineage>
        <taxon>unclassified sequences</taxon>
        <taxon>metagenomes</taxon>
        <taxon>ecological metagenomes</taxon>
    </lineage>
</organism>
<dbReference type="InterPro" id="IPR015946">
    <property type="entry name" value="KH_dom-like_a/b"/>
</dbReference>
<feature type="domain" description="EngA-type G" evidence="8">
    <location>
        <begin position="184"/>
        <end position="357"/>
    </location>
</feature>
<dbReference type="InterPro" id="IPR031166">
    <property type="entry name" value="G_ENGA"/>
</dbReference>
<evidence type="ECO:0000256" key="2">
    <source>
        <dbReference type="ARBA" id="ARBA00020953"/>
    </source>
</evidence>
<feature type="domain" description="EngA-type G" evidence="8">
    <location>
        <begin position="3"/>
        <end position="166"/>
    </location>
</feature>
<protein>
    <recommendedName>
        <fullName evidence="2">GTPase Der</fullName>
    </recommendedName>
    <alternativeName>
        <fullName evidence="7">GTP-binding protein EngA</fullName>
    </alternativeName>
</protein>
<keyword evidence="5" id="KW-0547">Nucleotide-binding</keyword>
<evidence type="ECO:0000256" key="3">
    <source>
        <dbReference type="ARBA" id="ARBA00022517"/>
    </source>
</evidence>
<name>A0A6J6WUR6_9ZZZZ</name>
<dbReference type="PROSITE" id="PS51712">
    <property type="entry name" value="G_ENGA"/>
    <property type="match status" value="2"/>
</dbReference>
<keyword evidence="6" id="KW-0342">GTP-binding</keyword>
<sequence>MKPQVVIVGRPNVGKSSLVNRLAGRRVAVVEEHRGVTRDRKTFEVEWTGSKFDVVDTGGWLQSGDALEEKVSQQAVAALDQAALILLVVDAAVGMTDEDQSAARWVLRTGRPAMLIANKVDDNSQEALIWEFIGLGMGEPFPVSALHGRGSGDLLDRLVEHLNQYEAEAKLVDIEDEPIDEESLRVAIVGRPNVGKSTLFNRLIGEERSVVHDMPGTTRDAVDTVVDTPHGRIRYIDTAGMRKKARTEAGLETYAVLRSLEALDRADIAVLVIDATQGATGQDQRLAERISAAGCPAVVVLNKWELLDAEQRLECVATVADKLAFLGDAPVLKASALTGKGVHKLLPALTDSAASYEKRVPTGALNRAIRDIQMKQHAPSGRIRYAVQGAVEPPTFTLFCSGRLPQTYLRYVERSLRERFEFGSTPLRIRVRVD</sequence>
<evidence type="ECO:0000256" key="1">
    <source>
        <dbReference type="ARBA" id="ARBA00008279"/>
    </source>
</evidence>
<evidence type="ECO:0000259" key="8">
    <source>
        <dbReference type="PROSITE" id="PS51712"/>
    </source>
</evidence>
<dbReference type="InterPro" id="IPR005225">
    <property type="entry name" value="Small_GTP-bd"/>
</dbReference>
<dbReference type="NCBIfam" id="TIGR03594">
    <property type="entry name" value="GTPase_EngA"/>
    <property type="match status" value="1"/>
</dbReference>
<evidence type="ECO:0000256" key="6">
    <source>
        <dbReference type="ARBA" id="ARBA00023134"/>
    </source>
</evidence>
<dbReference type="CDD" id="cd01895">
    <property type="entry name" value="EngA2"/>
    <property type="match status" value="1"/>
</dbReference>
<evidence type="ECO:0000313" key="9">
    <source>
        <dbReference type="EMBL" id="CAB4787869.1"/>
    </source>
</evidence>
<evidence type="ECO:0000256" key="7">
    <source>
        <dbReference type="ARBA" id="ARBA00032345"/>
    </source>
</evidence>
<dbReference type="HAMAP" id="MF_00195">
    <property type="entry name" value="GTPase_Der"/>
    <property type="match status" value="1"/>
</dbReference>
<gene>
    <name evidence="9" type="ORF">UFOPK2958_00942</name>
</gene>
<evidence type="ECO:0000256" key="5">
    <source>
        <dbReference type="ARBA" id="ARBA00022741"/>
    </source>
</evidence>
<dbReference type="NCBIfam" id="TIGR00231">
    <property type="entry name" value="small_GTP"/>
    <property type="match status" value="2"/>
</dbReference>
<dbReference type="GO" id="GO:0005525">
    <property type="term" value="F:GTP binding"/>
    <property type="evidence" value="ECO:0007669"/>
    <property type="project" value="UniProtKB-KW"/>
</dbReference>
<dbReference type="PRINTS" id="PR00326">
    <property type="entry name" value="GTP1OBG"/>
</dbReference>
<dbReference type="PANTHER" id="PTHR43834">
    <property type="entry name" value="GTPASE DER"/>
    <property type="match status" value="1"/>
</dbReference>
<dbReference type="Pfam" id="PF14714">
    <property type="entry name" value="KH_dom-like"/>
    <property type="match status" value="1"/>
</dbReference>
<dbReference type="EMBL" id="CAFAAB010000106">
    <property type="protein sequence ID" value="CAB4787869.1"/>
    <property type="molecule type" value="Genomic_DNA"/>
</dbReference>
<comment type="similarity">
    <text evidence="1">Belongs to the TRAFAC class TrmE-Era-EngA-EngB-Septin-like GTPase superfamily. EngA (Der) GTPase family.</text>
</comment>
<dbReference type="InterPro" id="IPR006073">
    <property type="entry name" value="GTP-bd"/>
</dbReference>
<proteinExistence type="inferred from homology"/>
<dbReference type="Pfam" id="PF01926">
    <property type="entry name" value="MMR_HSR1"/>
    <property type="match status" value="2"/>
</dbReference>
<dbReference type="PANTHER" id="PTHR43834:SF6">
    <property type="entry name" value="GTPASE DER"/>
    <property type="match status" value="1"/>
</dbReference>